<keyword evidence="3" id="KW-0975">Bacterial flagellum</keyword>
<protein>
    <submittedName>
        <fullName evidence="6">Flagellin</fullName>
    </submittedName>
</protein>
<comment type="similarity">
    <text evidence="2">Belongs to the bacterial flagellin family.</text>
</comment>
<dbReference type="Pfam" id="PF00669">
    <property type="entry name" value="Flagellin_N"/>
    <property type="match status" value="1"/>
</dbReference>
<dbReference type="PANTHER" id="PTHR42792">
    <property type="entry name" value="FLAGELLIN"/>
    <property type="match status" value="1"/>
</dbReference>
<dbReference type="InterPro" id="IPR013384">
    <property type="entry name" value="Flagell_FlgL"/>
</dbReference>
<keyword evidence="7" id="KW-1185">Reference proteome</keyword>
<keyword evidence="6" id="KW-0282">Flagellum</keyword>
<dbReference type="SUPFAM" id="SSF64518">
    <property type="entry name" value="Phase 1 flagellin"/>
    <property type="match status" value="1"/>
</dbReference>
<dbReference type="InterPro" id="IPR001029">
    <property type="entry name" value="Flagellin_N"/>
</dbReference>
<dbReference type="Pfam" id="PF00700">
    <property type="entry name" value="Flagellin_C"/>
    <property type="match status" value="1"/>
</dbReference>
<dbReference type="Gene3D" id="1.20.1330.10">
    <property type="entry name" value="f41 fragment of flagellin, N-terminal domain"/>
    <property type="match status" value="1"/>
</dbReference>
<keyword evidence="6" id="KW-0966">Cell projection</keyword>
<gene>
    <name evidence="6" type="primary">hag_2</name>
    <name evidence="6" type="ORF">PAECIP111893_00367</name>
</gene>
<dbReference type="RefSeq" id="WP_236338598.1">
    <property type="nucleotide sequence ID" value="NZ_CAKMMF010000002.1"/>
</dbReference>
<dbReference type="InterPro" id="IPR046358">
    <property type="entry name" value="Flagellin_C"/>
</dbReference>
<dbReference type="EMBL" id="CAKMMF010000002">
    <property type="protein sequence ID" value="CAH1193004.1"/>
    <property type="molecule type" value="Genomic_DNA"/>
</dbReference>
<dbReference type="Proteomes" id="UP000838686">
    <property type="component" value="Unassembled WGS sequence"/>
</dbReference>
<evidence type="ECO:0000256" key="3">
    <source>
        <dbReference type="ARBA" id="ARBA00023143"/>
    </source>
</evidence>
<evidence type="ECO:0000256" key="1">
    <source>
        <dbReference type="ARBA" id="ARBA00004365"/>
    </source>
</evidence>
<accession>A0ABN8FVC3</accession>
<name>A0ABN8FVC3_9BACL</name>
<comment type="caution">
    <text evidence="6">The sequence shown here is derived from an EMBL/GenBank/DDBJ whole genome shotgun (WGS) entry which is preliminary data.</text>
</comment>
<evidence type="ECO:0000256" key="2">
    <source>
        <dbReference type="ARBA" id="ARBA00005709"/>
    </source>
</evidence>
<evidence type="ECO:0000313" key="6">
    <source>
        <dbReference type="EMBL" id="CAH1193004.1"/>
    </source>
</evidence>
<dbReference type="PANTHER" id="PTHR42792:SF1">
    <property type="entry name" value="FLAGELLAR HOOK-ASSOCIATED PROTEIN 3"/>
    <property type="match status" value="1"/>
</dbReference>
<feature type="domain" description="Flagellin N-terminal" evidence="4">
    <location>
        <begin position="7"/>
        <end position="140"/>
    </location>
</feature>
<evidence type="ECO:0000313" key="7">
    <source>
        <dbReference type="Proteomes" id="UP000838686"/>
    </source>
</evidence>
<dbReference type="NCBIfam" id="TIGR02550">
    <property type="entry name" value="flagell_flgL"/>
    <property type="match status" value="1"/>
</dbReference>
<evidence type="ECO:0000259" key="4">
    <source>
        <dbReference type="Pfam" id="PF00669"/>
    </source>
</evidence>
<feature type="domain" description="Flagellin C-terminal" evidence="5">
    <location>
        <begin position="213"/>
        <end position="294"/>
    </location>
</feature>
<dbReference type="InterPro" id="IPR001492">
    <property type="entry name" value="Flagellin"/>
</dbReference>
<evidence type="ECO:0000259" key="5">
    <source>
        <dbReference type="Pfam" id="PF00700"/>
    </source>
</evidence>
<organism evidence="6 7">
    <name type="scientific">Paenibacillus plantiphilus</name>
    <dbReference type="NCBI Taxonomy" id="2905650"/>
    <lineage>
        <taxon>Bacteria</taxon>
        <taxon>Bacillati</taxon>
        <taxon>Bacillota</taxon>
        <taxon>Bacilli</taxon>
        <taxon>Bacillales</taxon>
        <taxon>Paenibacillaceae</taxon>
        <taxon>Paenibacillus</taxon>
    </lineage>
</organism>
<reference evidence="6" key="1">
    <citation type="submission" date="2022-01" db="EMBL/GenBank/DDBJ databases">
        <authorList>
            <person name="Criscuolo A."/>
        </authorList>
    </citation>
    <scope>NUCLEOTIDE SEQUENCE</scope>
    <source>
        <strain evidence="6">CIP111893</strain>
    </source>
</reference>
<comment type="subcellular location">
    <subcellularLocation>
        <location evidence="1">Bacterial flagellum</location>
    </subcellularLocation>
</comment>
<keyword evidence="6" id="KW-0969">Cilium</keyword>
<sequence length="296" mass="32838">MRVTGMMQNIQLMRNLRNTNEGISSWQDKLATGQRIHRPGDDPVGIGYLMRYDSELNRTEEFLENARTGNGWLRTMDSLMLQTSDVLKRARVLTQQASTGTVPADAREQIASEIRQLREQLVTIGNSDYSGRYLFNGQKTDTAPYTVAGAETEETDDGVYYLSVSASVTVPVSITGEKIFGAAGASDNVFKVLNDIANHLDTNNQTALLQDLSLIDDSSDRLSKSWAEIGARMNRFDLVENHLLDEKGGLKQLRSEVGDVDMTEAITELKLKENVLQAALSTGARIMQVSLIDFIR</sequence>
<proteinExistence type="inferred from homology"/>